<dbReference type="InterPro" id="IPR049468">
    <property type="entry name" value="Restrct_endonuc-II-like_dom"/>
</dbReference>
<dbReference type="Gene3D" id="3.40.960.10">
    <property type="entry name" value="VSR Endonuclease"/>
    <property type="match status" value="1"/>
</dbReference>
<dbReference type="HOGENOM" id="CLU_052626_3_2_11"/>
<proteinExistence type="predicted"/>
<dbReference type="Proteomes" id="UP000007517">
    <property type="component" value="Chromosome"/>
</dbReference>
<evidence type="ECO:0000313" key="3">
    <source>
        <dbReference type="Proteomes" id="UP000007517"/>
    </source>
</evidence>
<dbReference type="OrthoDB" id="5243722at2"/>
<dbReference type="RefSeq" id="WP_014376972.1">
    <property type="nucleotide sequence ID" value="NC_016943.1"/>
</dbReference>
<gene>
    <name evidence="2" type="ordered locus">BLASA_3224</name>
</gene>
<protein>
    <recommendedName>
        <fullName evidence="1">Restriction endonuclease type II-like domain-containing protein</fullName>
    </recommendedName>
</protein>
<dbReference type="KEGG" id="bsd:BLASA_3224"/>
<dbReference type="eggNOG" id="COG5340">
    <property type="taxonomic scope" value="Bacteria"/>
</dbReference>
<dbReference type="SUPFAM" id="SSF52980">
    <property type="entry name" value="Restriction endonuclease-like"/>
    <property type="match status" value="1"/>
</dbReference>
<dbReference type="EMBL" id="FO117623">
    <property type="protein sequence ID" value="CCG04092.1"/>
    <property type="molecule type" value="Genomic_DNA"/>
</dbReference>
<dbReference type="Pfam" id="PF18741">
    <property type="entry name" value="MTES_1575"/>
    <property type="match status" value="1"/>
</dbReference>
<sequence>MAYDIPALLGADGWATWEALTARIDRKTLSAWVATGRLRRIQPGVYALPAVADDWRIRVEAAVQAWDGVVSHHSALALWELLPPGAPVHLTVELRRSGRGAAGVVLHRSRDVADTIRRVEGLPVTCVERALVDTWGQPRGVHRSDLRAAAITAVRRRLCLPRQLNAEIERRPCLPGRAALVELVGLLADGCRSELEIWGCLQVLRAPGMPAFVQQRPVTVAGRTHYLDVAYGDVLLAVEMDGAAWHGSRDQRERDIRRDALLATIGWQTLRFGYRRLTGDPEGCRRELRAVHDARRRLFGLEGVR</sequence>
<reference evidence="3" key="2">
    <citation type="submission" date="2012-02" db="EMBL/GenBank/DDBJ databases">
        <title>Complete genome sequence of Blastococcus saxobsidens strain DD2.</title>
        <authorList>
            <person name="Genoscope."/>
        </authorList>
    </citation>
    <scope>NUCLEOTIDE SEQUENCE [LARGE SCALE GENOMIC DNA]</scope>
    <source>
        <strain evidence="3">DD2</strain>
    </source>
</reference>
<dbReference type="InterPro" id="IPR011335">
    <property type="entry name" value="Restrct_endonuc-II-like"/>
</dbReference>
<evidence type="ECO:0000313" key="2">
    <source>
        <dbReference type="EMBL" id="CCG04092.1"/>
    </source>
</evidence>
<name>H6RQC5_BLASD</name>
<reference evidence="2 3" key="1">
    <citation type="journal article" date="2012" name="J. Bacteriol.">
        <title>Genome Sequence of Blastococcus saxobsidens DD2, a Stone-Inhabiting Bacterium.</title>
        <authorList>
            <person name="Chouaia B."/>
            <person name="Crotti E."/>
            <person name="Brusetti L."/>
            <person name="Daffonchio D."/>
            <person name="Essoussi I."/>
            <person name="Nouioui I."/>
            <person name="Sbissi I."/>
            <person name="Ghodhbane-Gtari F."/>
            <person name="Gtari M."/>
            <person name="Vacherie B."/>
            <person name="Barbe V."/>
            <person name="Medigue C."/>
            <person name="Gury J."/>
            <person name="Pujic P."/>
            <person name="Normand P."/>
        </authorList>
    </citation>
    <scope>NUCLEOTIDE SEQUENCE [LARGE SCALE GENOMIC DNA]</scope>
    <source>
        <strain evidence="2 3">DD2</strain>
    </source>
</reference>
<keyword evidence="3" id="KW-1185">Reference proteome</keyword>
<dbReference type="AlphaFoldDB" id="H6RQC5"/>
<evidence type="ECO:0000259" key="1">
    <source>
        <dbReference type="Pfam" id="PF18741"/>
    </source>
</evidence>
<organism evidence="2 3">
    <name type="scientific">Blastococcus saxobsidens (strain DD2)</name>
    <dbReference type="NCBI Taxonomy" id="1146883"/>
    <lineage>
        <taxon>Bacteria</taxon>
        <taxon>Bacillati</taxon>
        <taxon>Actinomycetota</taxon>
        <taxon>Actinomycetes</taxon>
        <taxon>Geodermatophilales</taxon>
        <taxon>Geodermatophilaceae</taxon>
        <taxon>Blastococcus</taxon>
    </lineage>
</organism>
<dbReference type="STRING" id="1146883.BLASA_3224"/>
<feature type="domain" description="Restriction endonuclease type II-like" evidence="1">
    <location>
        <begin position="232"/>
        <end position="290"/>
    </location>
</feature>
<accession>H6RQC5</accession>